<protein>
    <submittedName>
        <fullName evidence="1">DUF3842 family protein</fullName>
    </submittedName>
</protein>
<dbReference type="InterPro" id="IPR024208">
    <property type="entry name" value="DUF3842"/>
</dbReference>
<dbReference type="EMBL" id="JADCKL010000004">
    <property type="protein sequence ID" value="MBE5063140.1"/>
    <property type="molecule type" value="Genomic_DNA"/>
</dbReference>
<proteinExistence type="predicted"/>
<keyword evidence="2" id="KW-1185">Reference proteome</keyword>
<gene>
    <name evidence="1" type="ORF">INF30_07685</name>
</gene>
<accession>A0ABR9RK03</accession>
<comment type="caution">
    <text evidence="1">The sequence shown here is derived from an EMBL/GenBank/DDBJ whole genome shotgun (WGS) entry which is preliminary data.</text>
</comment>
<sequence>MKVLVIDGQGGGLGRQLVAAVKAGYPDVEVLAVGTNSAATGAMLKAGADMAATGENSVEVACRKADVIMGPVGIVIADSMLGEITPRMAAAVGQSQAGRILIPVNMCDNIVVGIADLPMTKKVESAVEALADFMK</sequence>
<organism evidence="1 2">
    <name type="scientific">Claveliimonas monacensis</name>
    <dbReference type="NCBI Taxonomy" id="2779351"/>
    <lineage>
        <taxon>Bacteria</taxon>
        <taxon>Bacillati</taxon>
        <taxon>Bacillota</taxon>
        <taxon>Clostridia</taxon>
        <taxon>Lachnospirales</taxon>
        <taxon>Lachnospiraceae</taxon>
        <taxon>Claveliimonas</taxon>
    </lineage>
</organism>
<name>A0ABR9RK03_9FIRM</name>
<dbReference type="Pfam" id="PF12953">
    <property type="entry name" value="DUF3842"/>
    <property type="match status" value="1"/>
</dbReference>
<dbReference type="Proteomes" id="UP000758652">
    <property type="component" value="Unassembled WGS sequence"/>
</dbReference>
<dbReference type="RefSeq" id="WP_076778779.1">
    <property type="nucleotide sequence ID" value="NZ_JADCKL010000004.1"/>
</dbReference>
<evidence type="ECO:0000313" key="1">
    <source>
        <dbReference type="EMBL" id="MBE5063140.1"/>
    </source>
</evidence>
<reference evidence="1 2" key="1">
    <citation type="submission" date="2020-10" db="EMBL/GenBank/DDBJ databases">
        <title>ChiBAC.</title>
        <authorList>
            <person name="Zenner C."/>
            <person name="Hitch T.C.A."/>
            <person name="Clavel T."/>
        </authorList>
    </citation>
    <scope>NUCLEOTIDE SEQUENCE [LARGE SCALE GENOMIC DNA]</scope>
    <source>
        <strain evidence="1 2">DSM 108991</strain>
    </source>
</reference>
<evidence type="ECO:0000313" key="2">
    <source>
        <dbReference type="Proteomes" id="UP000758652"/>
    </source>
</evidence>